<keyword evidence="7" id="KW-0325">Glycoprotein</keyword>
<dbReference type="OrthoDB" id="19653at2759"/>
<evidence type="ECO:0000256" key="2">
    <source>
        <dbReference type="ARBA" id="ARBA00013276"/>
    </source>
</evidence>
<dbReference type="PANTHER" id="PTHR43918">
    <property type="entry name" value="ACETYLCHOLINESTERASE"/>
    <property type="match status" value="1"/>
</dbReference>
<dbReference type="PROSITE" id="PS00941">
    <property type="entry name" value="CARBOXYLESTERASE_B_2"/>
    <property type="match status" value="1"/>
</dbReference>
<reference evidence="10 11" key="1">
    <citation type="journal article" date="2018" name="Gigascience">
        <title>Genomes of trombidid mites reveal novel predicted allergens and laterally-transferred genes associated with secondary metabolism.</title>
        <authorList>
            <person name="Dong X."/>
            <person name="Chaisiri K."/>
            <person name="Xia D."/>
            <person name="Armstrong S.D."/>
            <person name="Fang Y."/>
            <person name="Donnelly M.J."/>
            <person name="Kadowaki T."/>
            <person name="McGarry J.W."/>
            <person name="Darby A.C."/>
            <person name="Makepeace B.L."/>
        </authorList>
    </citation>
    <scope>NUCLEOTIDE SEQUENCE [LARGE SCALE GENOMIC DNA]</scope>
    <source>
        <strain evidence="10">UoL-WK</strain>
    </source>
</reference>
<proteinExistence type="inferred from homology"/>
<evidence type="ECO:0000313" key="11">
    <source>
        <dbReference type="Proteomes" id="UP000285301"/>
    </source>
</evidence>
<evidence type="ECO:0000256" key="5">
    <source>
        <dbReference type="ARBA" id="ARBA00022867"/>
    </source>
</evidence>
<evidence type="ECO:0000313" key="10">
    <source>
        <dbReference type="EMBL" id="RWS08674.1"/>
    </source>
</evidence>
<dbReference type="GO" id="GO:0019695">
    <property type="term" value="P:choline metabolic process"/>
    <property type="evidence" value="ECO:0007669"/>
    <property type="project" value="TreeGrafter"/>
</dbReference>
<dbReference type="PRINTS" id="PR00878">
    <property type="entry name" value="CHOLNESTRASE"/>
</dbReference>
<evidence type="ECO:0000256" key="1">
    <source>
        <dbReference type="ARBA" id="ARBA00005964"/>
    </source>
</evidence>
<evidence type="ECO:0000256" key="7">
    <source>
        <dbReference type="ARBA" id="ARBA00023180"/>
    </source>
</evidence>
<dbReference type="SUPFAM" id="SSF53474">
    <property type="entry name" value="alpha/beta-Hydrolases"/>
    <property type="match status" value="1"/>
</dbReference>
<comment type="caution">
    <text evidence="10">The sequence shown here is derived from an EMBL/GenBank/DDBJ whole genome shotgun (WGS) entry which is preliminary data.</text>
</comment>
<evidence type="ECO:0000259" key="9">
    <source>
        <dbReference type="Pfam" id="PF00135"/>
    </source>
</evidence>
<dbReference type="GO" id="GO:0003990">
    <property type="term" value="F:acetylcholinesterase activity"/>
    <property type="evidence" value="ECO:0007669"/>
    <property type="project" value="UniProtKB-EC"/>
</dbReference>
<dbReference type="InterPro" id="IPR002018">
    <property type="entry name" value="CarbesteraseB"/>
</dbReference>
<dbReference type="EC" id="3.1.1.7" evidence="2"/>
<evidence type="ECO:0000256" key="6">
    <source>
        <dbReference type="ARBA" id="ARBA00023157"/>
    </source>
</evidence>
<dbReference type="Pfam" id="PF00135">
    <property type="entry name" value="COesterase"/>
    <property type="match status" value="1"/>
</dbReference>
<keyword evidence="11" id="KW-1185">Reference proteome</keyword>
<evidence type="ECO:0000256" key="8">
    <source>
        <dbReference type="ARBA" id="ARBA00048484"/>
    </source>
</evidence>
<dbReference type="InterPro" id="IPR000997">
    <property type="entry name" value="Cholinesterase"/>
</dbReference>
<sequence>MGTIEGKVEYRVGKQIATFLGVPYAKPAIGSLRFEKPQNLTKFDQIYRATVEKPACLQWKGKNQVARLPKSELFPDFHAVNDSEDCLYLNIYAPIETRDKPKTVMVWIHGGAFLRGFINFHVYDGAMLSAFGEVVVVFVSYRLGIMGFMSAGEKQLPGNLGLLDQVFALKWIRANIYAFGGDPNKIVLFGQGSGAVSIGYHLISPLSQHLFQRAIMQSGNPLSPTFLLGSGSAPYKLEKVAKRSGCSFSKKNQSFLPKFENATIDCLRQVSANSLILFQEELLNQTIDTVFYPIEDGEFLNRHPFDSVYLQKFGSQQEVLMGRNSNEGSFYVWLALPFLYLDSKKISNVTIEEIKDELKEFGPRKARQYYEHLFPSILSKFKKPNATIARKELEKLIQKVFFTCPEMKFIDAFTNAGKRVYYYELAHETENSPWPKSMTGSKHFDEIQYIFGHPLTQPRKYTFQEIQLSLDLMRNWISFAKTGKPYLKKWTANSVKSKSKFVFDKYNYQVFNRFNASECALHDEVVTVAASILRYYDD</sequence>
<dbReference type="STRING" id="1965070.A0A3S3S3P9"/>
<keyword evidence="6" id="KW-1015">Disulfide bond</keyword>
<organism evidence="10 11">
    <name type="scientific">Dinothrombium tinctorium</name>
    <dbReference type="NCBI Taxonomy" id="1965070"/>
    <lineage>
        <taxon>Eukaryota</taxon>
        <taxon>Metazoa</taxon>
        <taxon>Ecdysozoa</taxon>
        <taxon>Arthropoda</taxon>
        <taxon>Chelicerata</taxon>
        <taxon>Arachnida</taxon>
        <taxon>Acari</taxon>
        <taxon>Acariformes</taxon>
        <taxon>Trombidiformes</taxon>
        <taxon>Prostigmata</taxon>
        <taxon>Anystina</taxon>
        <taxon>Parasitengona</taxon>
        <taxon>Trombidioidea</taxon>
        <taxon>Trombidiidae</taxon>
        <taxon>Dinothrombium</taxon>
    </lineage>
</organism>
<comment type="catalytic activity">
    <reaction evidence="8">
        <text>acetylcholine + H2O = choline + acetate + H(+)</text>
        <dbReference type="Rhea" id="RHEA:17561"/>
        <dbReference type="ChEBI" id="CHEBI:15354"/>
        <dbReference type="ChEBI" id="CHEBI:15355"/>
        <dbReference type="ChEBI" id="CHEBI:15377"/>
        <dbReference type="ChEBI" id="CHEBI:15378"/>
        <dbReference type="ChEBI" id="CHEBI:30089"/>
        <dbReference type="EC" id="3.1.1.7"/>
    </reaction>
</comment>
<dbReference type="EMBL" id="NCKU01002849">
    <property type="protein sequence ID" value="RWS08674.1"/>
    <property type="molecule type" value="Genomic_DNA"/>
</dbReference>
<feature type="domain" description="Carboxylesterase type B" evidence="9">
    <location>
        <begin position="2"/>
        <end position="501"/>
    </location>
</feature>
<dbReference type="GO" id="GO:0005615">
    <property type="term" value="C:extracellular space"/>
    <property type="evidence" value="ECO:0007669"/>
    <property type="project" value="TreeGrafter"/>
</dbReference>
<dbReference type="PANTHER" id="PTHR43918:SF4">
    <property type="entry name" value="CARBOXYLIC ESTER HYDROLASE"/>
    <property type="match status" value="1"/>
</dbReference>
<dbReference type="InterPro" id="IPR029058">
    <property type="entry name" value="AB_hydrolase_fold"/>
</dbReference>
<dbReference type="InterPro" id="IPR019819">
    <property type="entry name" value="Carboxylesterase_B_CS"/>
</dbReference>
<dbReference type="Proteomes" id="UP000285301">
    <property type="component" value="Unassembled WGS sequence"/>
</dbReference>
<keyword evidence="4" id="KW-0378">Hydrolase</keyword>
<dbReference type="AlphaFoldDB" id="A0A3S3S3P9"/>
<protein>
    <recommendedName>
        <fullName evidence="2">acetylcholinesterase</fullName>
        <ecNumber evidence="2">3.1.1.7</ecNumber>
    </recommendedName>
</protein>
<accession>A0A3S3S3P9</accession>
<keyword evidence="3" id="KW-0719">Serine esterase</keyword>
<dbReference type="Gene3D" id="3.40.50.1820">
    <property type="entry name" value="alpha/beta hydrolase"/>
    <property type="match status" value="1"/>
</dbReference>
<gene>
    <name evidence="10" type="ORF">B4U79_05812</name>
</gene>
<comment type="similarity">
    <text evidence="1">Belongs to the type-B carboxylesterase/lipase family.</text>
</comment>
<name>A0A3S3S3P9_9ACAR</name>
<dbReference type="GO" id="GO:0005886">
    <property type="term" value="C:plasma membrane"/>
    <property type="evidence" value="ECO:0007669"/>
    <property type="project" value="TreeGrafter"/>
</dbReference>
<keyword evidence="5" id="KW-0531">Neurotransmitter degradation</keyword>
<evidence type="ECO:0000256" key="4">
    <source>
        <dbReference type="ARBA" id="ARBA00022801"/>
    </source>
</evidence>
<dbReference type="InterPro" id="IPR050654">
    <property type="entry name" value="AChE-related_enzymes"/>
</dbReference>
<dbReference type="GO" id="GO:0006581">
    <property type="term" value="P:acetylcholine catabolic process"/>
    <property type="evidence" value="ECO:0007669"/>
    <property type="project" value="TreeGrafter"/>
</dbReference>
<evidence type="ECO:0000256" key="3">
    <source>
        <dbReference type="ARBA" id="ARBA00022487"/>
    </source>
</evidence>